<comment type="function">
    <text evidence="5">Acylhydrolase that catalyzes the hydrolysis of phospholipids at the sn-1 position.</text>
</comment>
<keyword evidence="4 5" id="KW-0443">Lipid metabolism</keyword>
<name>A0AAN7LNR0_TRANT</name>
<dbReference type="EC" id="3.1.1.-" evidence="5"/>
<dbReference type="Proteomes" id="UP001346149">
    <property type="component" value="Unassembled WGS sequence"/>
</dbReference>
<dbReference type="PANTHER" id="PTHR31828:SF1">
    <property type="entry name" value="PHOSPHOLIPASE A1-IIGAMMA"/>
    <property type="match status" value="1"/>
</dbReference>
<dbReference type="InterPro" id="IPR029058">
    <property type="entry name" value="AB_hydrolase_fold"/>
</dbReference>
<accession>A0AAN7LNR0</accession>
<keyword evidence="8" id="KW-1185">Reference proteome</keyword>
<dbReference type="Gene3D" id="3.40.50.1820">
    <property type="entry name" value="alpha/beta hydrolase"/>
    <property type="match status" value="1"/>
</dbReference>
<dbReference type="PANTHER" id="PTHR31828">
    <property type="entry name" value="PHOSPHOLIPASE A1-IIGAMMA"/>
    <property type="match status" value="1"/>
</dbReference>
<organism evidence="7 8">
    <name type="scientific">Trapa natans</name>
    <name type="common">Water chestnut</name>
    <dbReference type="NCBI Taxonomy" id="22666"/>
    <lineage>
        <taxon>Eukaryota</taxon>
        <taxon>Viridiplantae</taxon>
        <taxon>Streptophyta</taxon>
        <taxon>Embryophyta</taxon>
        <taxon>Tracheophyta</taxon>
        <taxon>Spermatophyta</taxon>
        <taxon>Magnoliopsida</taxon>
        <taxon>eudicotyledons</taxon>
        <taxon>Gunneridae</taxon>
        <taxon>Pentapetalae</taxon>
        <taxon>rosids</taxon>
        <taxon>malvids</taxon>
        <taxon>Myrtales</taxon>
        <taxon>Lythraceae</taxon>
        <taxon>Trapa</taxon>
    </lineage>
</organism>
<evidence type="ECO:0000313" key="8">
    <source>
        <dbReference type="Proteomes" id="UP001346149"/>
    </source>
</evidence>
<evidence type="ECO:0000313" key="7">
    <source>
        <dbReference type="EMBL" id="KAK4792208.1"/>
    </source>
</evidence>
<evidence type="ECO:0000256" key="1">
    <source>
        <dbReference type="ARBA" id="ARBA00010701"/>
    </source>
</evidence>
<evidence type="ECO:0000256" key="2">
    <source>
        <dbReference type="ARBA" id="ARBA00022801"/>
    </source>
</evidence>
<keyword evidence="2 5" id="KW-0378">Hydrolase</keyword>
<protein>
    <recommendedName>
        <fullName evidence="5">Phospholipase A1</fullName>
        <ecNumber evidence="5">3.1.1.-</ecNumber>
    </recommendedName>
</protein>
<comment type="similarity">
    <text evidence="1 5">Belongs to the AB hydrolase superfamily. Lipase family.</text>
</comment>
<reference evidence="7 8" key="1">
    <citation type="journal article" date="2023" name="Hortic Res">
        <title>Pangenome of water caltrop reveals structural variations and asymmetric subgenome divergence after allopolyploidization.</title>
        <authorList>
            <person name="Zhang X."/>
            <person name="Chen Y."/>
            <person name="Wang L."/>
            <person name="Yuan Y."/>
            <person name="Fang M."/>
            <person name="Shi L."/>
            <person name="Lu R."/>
            <person name="Comes H.P."/>
            <person name="Ma Y."/>
            <person name="Chen Y."/>
            <person name="Huang G."/>
            <person name="Zhou Y."/>
            <person name="Zheng Z."/>
            <person name="Qiu Y."/>
        </authorList>
    </citation>
    <scope>NUCLEOTIDE SEQUENCE [LARGE SCALE GENOMIC DNA]</scope>
    <source>
        <strain evidence="7">F231</strain>
    </source>
</reference>
<comment type="caution">
    <text evidence="7">The sequence shown here is derived from an EMBL/GenBank/DDBJ whole genome shotgun (WGS) entry which is preliminary data.</text>
</comment>
<sequence>MIRNISKRWWELSGQHNWRCLLYPLDLDLRRYIIHYGELAQATYDTFNSQMFSRFEGDSRYKKEDLFSKVGLTLANPFRYEISKFLYATSGIKVPDAFILKPISAEAWNRESNWMGFVAVATDDGREALGRRDIVISWRGTIRVSEWESDFDFPLVSASEILGDGDGDDDNPKVHAGWLSIYTSANPKSKYNQKSARQQVLEEVTRLLEKYRDEEVSITITGHSLGAALGTLNAADIAKNGFNRRPGCQPCPVTAFLFGSPHVGGHAFRTVFQSEEHLHLLRIRNVPDVVPTYPLIGYTSVGRELLIDNRQSPYLKQPGNPLNFHNLEGYLHGVAGTNGLAGKFHLEVRRDISLVNKRSRMLKEEYMIPHKWWCVQNKGMVQKEDGSWKLEDHDV</sequence>
<dbReference type="SUPFAM" id="SSF53474">
    <property type="entry name" value="alpha/beta-Hydrolases"/>
    <property type="match status" value="1"/>
</dbReference>
<feature type="domain" description="Fungal lipase-type" evidence="6">
    <location>
        <begin position="135"/>
        <end position="296"/>
    </location>
</feature>
<dbReference type="EMBL" id="JAXQNO010000008">
    <property type="protein sequence ID" value="KAK4792208.1"/>
    <property type="molecule type" value="Genomic_DNA"/>
</dbReference>
<evidence type="ECO:0000259" key="6">
    <source>
        <dbReference type="Pfam" id="PF01764"/>
    </source>
</evidence>
<dbReference type="GO" id="GO:0005737">
    <property type="term" value="C:cytoplasm"/>
    <property type="evidence" value="ECO:0007669"/>
    <property type="project" value="UniProtKB-ARBA"/>
</dbReference>
<keyword evidence="3 5" id="KW-0442">Lipid degradation</keyword>
<evidence type="ECO:0000256" key="3">
    <source>
        <dbReference type="ARBA" id="ARBA00022963"/>
    </source>
</evidence>
<dbReference type="InterPro" id="IPR033556">
    <property type="entry name" value="PLA"/>
</dbReference>
<gene>
    <name evidence="7" type="ORF">SAY86_022643</name>
</gene>
<dbReference type="CDD" id="cd00519">
    <property type="entry name" value="Lipase_3"/>
    <property type="match status" value="1"/>
</dbReference>
<dbReference type="AlphaFoldDB" id="A0AAN7LNR0"/>
<dbReference type="FunFam" id="3.40.50.1820:FF:000065">
    <property type="entry name" value="Phospholipase A1-II 3"/>
    <property type="match status" value="1"/>
</dbReference>
<evidence type="ECO:0000256" key="4">
    <source>
        <dbReference type="ARBA" id="ARBA00023098"/>
    </source>
</evidence>
<dbReference type="Pfam" id="PF01764">
    <property type="entry name" value="Lipase_3"/>
    <property type="match status" value="1"/>
</dbReference>
<dbReference type="GO" id="GO:0016042">
    <property type="term" value="P:lipid catabolic process"/>
    <property type="evidence" value="ECO:0007669"/>
    <property type="project" value="UniProtKB-UniRule"/>
</dbReference>
<dbReference type="GO" id="GO:0008970">
    <property type="term" value="F:phospholipase A1 activity"/>
    <property type="evidence" value="ECO:0007669"/>
    <property type="project" value="UniProtKB-UniRule"/>
</dbReference>
<dbReference type="InterPro" id="IPR002921">
    <property type="entry name" value="Fungal_lipase-type"/>
</dbReference>
<proteinExistence type="inferred from homology"/>
<evidence type="ECO:0000256" key="5">
    <source>
        <dbReference type="RuleBase" id="RU367093"/>
    </source>
</evidence>